<dbReference type="InterPro" id="IPR037066">
    <property type="entry name" value="Plug_dom_sf"/>
</dbReference>
<dbReference type="PROSITE" id="PS52016">
    <property type="entry name" value="TONB_DEPENDENT_REC_3"/>
    <property type="match status" value="1"/>
</dbReference>
<feature type="domain" description="TonB-dependent receptor plug" evidence="14">
    <location>
        <begin position="92"/>
        <end position="191"/>
    </location>
</feature>
<dbReference type="Pfam" id="PF00593">
    <property type="entry name" value="TonB_dep_Rec_b-barrel"/>
    <property type="match status" value="1"/>
</dbReference>
<comment type="subcellular location">
    <subcellularLocation>
        <location evidence="1 10">Cell outer membrane</location>
        <topology evidence="1 10">Multi-pass membrane protein</topology>
    </subcellularLocation>
</comment>
<dbReference type="SUPFAM" id="SSF56935">
    <property type="entry name" value="Porins"/>
    <property type="match status" value="1"/>
</dbReference>
<dbReference type="PANTHER" id="PTHR32552">
    <property type="entry name" value="FERRICHROME IRON RECEPTOR-RELATED"/>
    <property type="match status" value="1"/>
</dbReference>
<evidence type="ECO:0000256" key="1">
    <source>
        <dbReference type="ARBA" id="ARBA00004571"/>
    </source>
</evidence>
<keyword evidence="3 10" id="KW-0813">Transport</keyword>
<evidence type="ECO:0000256" key="9">
    <source>
        <dbReference type="ARBA" id="ARBA00023237"/>
    </source>
</evidence>
<dbReference type="EMBL" id="BMYK01000017">
    <property type="protein sequence ID" value="GHC93580.1"/>
    <property type="molecule type" value="Genomic_DNA"/>
</dbReference>
<evidence type="ECO:0000256" key="11">
    <source>
        <dbReference type="RuleBase" id="RU003357"/>
    </source>
</evidence>
<evidence type="ECO:0000256" key="12">
    <source>
        <dbReference type="SAM" id="MobiDB-lite"/>
    </source>
</evidence>
<feature type="domain" description="TonB-dependent receptor-like beta-barrel" evidence="13">
    <location>
        <begin position="279"/>
        <end position="765"/>
    </location>
</feature>
<evidence type="ECO:0000256" key="4">
    <source>
        <dbReference type="ARBA" id="ARBA00022452"/>
    </source>
</evidence>
<comment type="similarity">
    <text evidence="2 10 11">Belongs to the TonB-dependent receptor family.</text>
</comment>
<dbReference type="Gene3D" id="2.170.130.10">
    <property type="entry name" value="TonB-dependent receptor, plug domain"/>
    <property type="match status" value="1"/>
</dbReference>
<dbReference type="InterPro" id="IPR039426">
    <property type="entry name" value="TonB-dep_rcpt-like"/>
</dbReference>
<keyword evidence="9 10" id="KW-0998">Cell outer membrane</keyword>
<evidence type="ECO:0000256" key="6">
    <source>
        <dbReference type="ARBA" id="ARBA00023077"/>
    </source>
</evidence>
<dbReference type="Proteomes" id="UP000626210">
    <property type="component" value="Unassembled WGS sequence"/>
</dbReference>
<evidence type="ECO:0000256" key="2">
    <source>
        <dbReference type="ARBA" id="ARBA00009810"/>
    </source>
</evidence>
<proteinExistence type="inferred from homology"/>
<dbReference type="InterPro" id="IPR000531">
    <property type="entry name" value="Beta-barrel_TonB"/>
</dbReference>
<name>A0ABQ3G7W1_9BURK</name>
<organism evidence="15 16">
    <name type="scientific">Pseudorhodoferax aquiterrae</name>
    <dbReference type="NCBI Taxonomy" id="747304"/>
    <lineage>
        <taxon>Bacteria</taxon>
        <taxon>Pseudomonadati</taxon>
        <taxon>Pseudomonadota</taxon>
        <taxon>Betaproteobacteria</taxon>
        <taxon>Burkholderiales</taxon>
        <taxon>Comamonadaceae</taxon>
    </lineage>
</organism>
<dbReference type="PANTHER" id="PTHR32552:SF83">
    <property type="entry name" value="BLR3904 PROTEIN"/>
    <property type="match status" value="1"/>
</dbReference>
<dbReference type="CDD" id="cd01347">
    <property type="entry name" value="ligand_gated_channel"/>
    <property type="match status" value="1"/>
</dbReference>
<feature type="region of interest" description="Disordered" evidence="12">
    <location>
        <begin position="67"/>
        <end position="89"/>
    </location>
</feature>
<keyword evidence="6 11" id="KW-0798">TonB box</keyword>
<sequence length="797" mass="85509">MHRAKPTAKIPRSLRTAARPAVLSRGRAGVALGVSTAMLLPLGALAQTATASGGTLNEVKVQATKIDPNPNAEVGAPYKAKTSADTRHTRPLAETPQTISVITKNAIDDAGVTDLKQILAAQPGITLGTGENGNAFGDRYIIRGQEARSDVFVDGLRDPGMTTRESFAIEQIEITKGPNSSFAGRGSAGGAINAITKQATLDYDFARASVGLGTDKHRRLTLDANKGFTDQFALRVNALVGSEGVPDRSPSKRERNGLALSGLWEASADLSFTLDYYGLRAKDKHPDLGSYLTGTLPNRWPASGVPVYAQSQDFLNSDVDTLTARIKWKPAPNMTVNSLTRYGESSNGYLVTGANAATRYASPADPTGFNTASLSTHNGWQEVKYFAHQTNLRWDTQLAGTKNEFIFGLEYTDHKVKRGNYTSTNTGATNCFSRTTQTNATTGVVTVTNTPAYCMFDAGGNLVANLNNLLGRNITKGDWGSDWQVKSFALSAMDTVDLTDKWTVFGGVRADYTDFSLLTRNPTTGAQTGDYAYNKTLFNGHLGVTYKINPMGIVYAAYGTAQDINGGESDTGTSSGYGGLVTYNGNAAGAKPETSQNFELGTKWNLLDDKLLATVALFQTTKKDVMEGANYDSLGTFNTGKNRVRGIEFGLSGNVTEKFQVQAGVAIMKSKVLESATATNLTRPLSNFADRAVTVQGKYQLTPDLSVGAIARYESSRCGGQPDTGAGFNAAGQCSQPVPSFTVYDMFASYRVNKNIDVRLNVLNVFDKDYYTAVYRSGAFLYKGDARAARVTLDYSF</sequence>
<keyword evidence="5 10" id="KW-0812">Transmembrane</keyword>
<keyword evidence="7 10" id="KW-0472">Membrane</keyword>
<reference evidence="16" key="1">
    <citation type="journal article" date="2019" name="Int. J. Syst. Evol. Microbiol.">
        <title>The Global Catalogue of Microorganisms (GCM) 10K type strain sequencing project: providing services to taxonomists for standard genome sequencing and annotation.</title>
        <authorList>
            <consortium name="The Broad Institute Genomics Platform"/>
            <consortium name="The Broad Institute Genome Sequencing Center for Infectious Disease"/>
            <person name="Wu L."/>
            <person name="Ma J."/>
        </authorList>
    </citation>
    <scope>NUCLEOTIDE SEQUENCE [LARGE SCALE GENOMIC DNA]</scope>
    <source>
        <strain evidence="16">KCTC 23314</strain>
    </source>
</reference>
<dbReference type="Pfam" id="PF07715">
    <property type="entry name" value="Plug"/>
    <property type="match status" value="1"/>
</dbReference>
<evidence type="ECO:0000256" key="8">
    <source>
        <dbReference type="ARBA" id="ARBA00023170"/>
    </source>
</evidence>
<gene>
    <name evidence="15" type="ORF">GCM10007320_44690</name>
</gene>
<keyword evidence="16" id="KW-1185">Reference proteome</keyword>
<protein>
    <submittedName>
        <fullName evidence="15">TonB-dependent receptor</fullName>
    </submittedName>
</protein>
<dbReference type="InterPro" id="IPR012910">
    <property type="entry name" value="Plug_dom"/>
</dbReference>
<evidence type="ECO:0000259" key="14">
    <source>
        <dbReference type="Pfam" id="PF07715"/>
    </source>
</evidence>
<dbReference type="Gene3D" id="2.40.170.20">
    <property type="entry name" value="TonB-dependent receptor, beta-barrel domain"/>
    <property type="match status" value="1"/>
</dbReference>
<dbReference type="InterPro" id="IPR036942">
    <property type="entry name" value="Beta-barrel_TonB_sf"/>
</dbReference>
<accession>A0ABQ3G7W1</accession>
<evidence type="ECO:0000313" key="15">
    <source>
        <dbReference type="EMBL" id="GHC93580.1"/>
    </source>
</evidence>
<comment type="caution">
    <text evidence="15">The sequence shown here is derived from an EMBL/GenBank/DDBJ whole genome shotgun (WGS) entry which is preliminary data.</text>
</comment>
<keyword evidence="8 15" id="KW-0675">Receptor</keyword>
<evidence type="ECO:0000313" key="16">
    <source>
        <dbReference type="Proteomes" id="UP000626210"/>
    </source>
</evidence>
<evidence type="ECO:0000256" key="7">
    <source>
        <dbReference type="ARBA" id="ARBA00023136"/>
    </source>
</evidence>
<keyword evidence="4 10" id="KW-1134">Transmembrane beta strand</keyword>
<evidence type="ECO:0000256" key="5">
    <source>
        <dbReference type="ARBA" id="ARBA00022692"/>
    </source>
</evidence>
<evidence type="ECO:0000256" key="10">
    <source>
        <dbReference type="PROSITE-ProRule" id="PRU01360"/>
    </source>
</evidence>
<evidence type="ECO:0000259" key="13">
    <source>
        <dbReference type="Pfam" id="PF00593"/>
    </source>
</evidence>
<evidence type="ECO:0000256" key="3">
    <source>
        <dbReference type="ARBA" id="ARBA00022448"/>
    </source>
</evidence>